<dbReference type="GO" id="GO:0006355">
    <property type="term" value="P:regulation of DNA-templated transcription"/>
    <property type="evidence" value="ECO:0007669"/>
    <property type="project" value="InterPro"/>
</dbReference>
<dbReference type="InterPro" id="IPR050266">
    <property type="entry name" value="AB_hydrolase_sf"/>
</dbReference>
<accession>A0A3B0T1J3</accession>
<dbReference type="Pfam" id="PF00561">
    <property type="entry name" value="Abhydrolase_1"/>
    <property type="match status" value="1"/>
</dbReference>
<dbReference type="Gene3D" id="1.10.10.10">
    <property type="entry name" value="Winged helix-like DNA-binding domain superfamily/Winged helix DNA-binding domain"/>
    <property type="match status" value="1"/>
</dbReference>
<dbReference type="InterPro" id="IPR036388">
    <property type="entry name" value="WH-like_DNA-bd_sf"/>
</dbReference>
<dbReference type="InterPro" id="IPR000073">
    <property type="entry name" value="AB_hydrolase_1"/>
</dbReference>
<evidence type="ECO:0000313" key="2">
    <source>
        <dbReference type="EMBL" id="VAW07247.1"/>
    </source>
</evidence>
<dbReference type="SUPFAM" id="SSF53474">
    <property type="entry name" value="alpha/beta-Hydrolases"/>
    <property type="match status" value="1"/>
</dbReference>
<organism evidence="2">
    <name type="scientific">hydrothermal vent metagenome</name>
    <dbReference type="NCBI Taxonomy" id="652676"/>
    <lineage>
        <taxon>unclassified sequences</taxon>
        <taxon>metagenomes</taxon>
        <taxon>ecological metagenomes</taxon>
    </lineage>
</organism>
<protein>
    <recommendedName>
        <fullName evidence="1">HTH luxR-type domain-containing protein</fullName>
    </recommendedName>
</protein>
<dbReference type="InterPro" id="IPR029058">
    <property type="entry name" value="AB_hydrolase_fold"/>
</dbReference>
<proteinExistence type="predicted"/>
<gene>
    <name evidence="2" type="ORF">MNBD_ALPHA05-2136</name>
</gene>
<dbReference type="InterPro" id="IPR000792">
    <property type="entry name" value="Tscrpt_reg_LuxR_C"/>
</dbReference>
<reference evidence="2" key="1">
    <citation type="submission" date="2018-06" db="EMBL/GenBank/DDBJ databases">
        <authorList>
            <person name="Zhirakovskaya E."/>
        </authorList>
    </citation>
    <scope>NUCLEOTIDE SEQUENCE</scope>
</reference>
<feature type="non-terminal residue" evidence="2">
    <location>
        <position position="1"/>
    </location>
</feature>
<dbReference type="InterPro" id="IPR016032">
    <property type="entry name" value="Sig_transdc_resp-reg_C-effctor"/>
</dbReference>
<dbReference type="AlphaFoldDB" id="A0A3B0T1J3"/>
<feature type="domain" description="HTH luxR-type" evidence="1">
    <location>
        <begin position="203"/>
        <end position="260"/>
    </location>
</feature>
<sequence>PDKEITPTDSDVVEAIYKAALNPLSYRQFADIWQDRIINVLLHEGAPSLEDHVKTYDLVRHFKRALEIFETSKLAEQQSIKSFLDACNYAAAITRLDGAVLASNAIFETLFNLKPGQSVFDLVEKLEPKAAAKASGKVLNPHPGLDDQPMVVRRLLPDGKTVVLIIEPLSGHGFQNSRTEKVLFIKSCRAEWTSSGAKIIKNSFGLTSAELNILKELYRGLLSADIAIGRNRAKGTVRKQIKTILNKTDTSTQVELISMITGILHVVDTIPNRQPQTRSIKWKGALFQETKIINLDNNRQIQYAHYGKKNGRPILFIHGHTSSSEPPGFLVQAIADQNLQIIAPCKPGVEQSTPDQGGLDVNRLIQDWIFILDDLGLDRLPIAGHCMSGVYAIHAAASHADRFSSVGLLDTGAPLIREEQFAQMPPGSRGIFWTVKESPDLAYAPFAFASEAFFSGEEGERLFMKNQFEESPRDAKLIETPEMYALACKSMADFMRLPKRSVDELRCWIDDWTGNLKLTASRMPVLFIHSQEHEWLPYRDIVALSDNLPNTEYIILDNASQLFVYNQPDHFAKSLRALVESAISHSA</sequence>
<dbReference type="SUPFAM" id="SSF46894">
    <property type="entry name" value="C-terminal effector domain of the bipartite response regulators"/>
    <property type="match status" value="1"/>
</dbReference>
<dbReference type="Gene3D" id="3.40.50.1820">
    <property type="entry name" value="alpha/beta hydrolase"/>
    <property type="match status" value="1"/>
</dbReference>
<dbReference type="PANTHER" id="PTHR43798">
    <property type="entry name" value="MONOACYLGLYCEROL LIPASE"/>
    <property type="match status" value="1"/>
</dbReference>
<evidence type="ECO:0000259" key="1">
    <source>
        <dbReference type="SMART" id="SM00421"/>
    </source>
</evidence>
<dbReference type="GO" id="GO:0003677">
    <property type="term" value="F:DNA binding"/>
    <property type="evidence" value="ECO:0007669"/>
    <property type="project" value="InterPro"/>
</dbReference>
<name>A0A3B0T1J3_9ZZZZ</name>
<dbReference type="EMBL" id="UOEH01000570">
    <property type="protein sequence ID" value="VAW07247.1"/>
    <property type="molecule type" value="Genomic_DNA"/>
</dbReference>
<dbReference type="SMART" id="SM00421">
    <property type="entry name" value="HTH_LUXR"/>
    <property type="match status" value="1"/>
</dbReference>